<dbReference type="EMBL" id="UOEU01000028">
    <property type="protein sequence ID" value="VAW30126.1"/>
    <property type="molecule type" value="Genomic_DNA"/>
</dbReference>
<gene>
    <name evidence="2" type="ORF">MNBD_CHLOROFLEXI01-3541</name>
</gene>
<dbReference type="PANTHER" id="PTHR32120:SF11">
    <property type="entry name" value="SMALL RIBOSOMAL SUBUNIT BIOGENESIS GTPASE RSGA 1, MITOCHONDRIAL-RELATED"/>
    <property type="match status" value="1"/>
</dbReference>
<protein>
    <submittedName>
        <fullName evidence="2">Ribosome small subunit biogenesis RbfA-release protein RsgA</fullName>
    </submittedName>
</protein>
<dbReference type="InterPro" id="IPR004881">
    <property type="entry name" value="Ribosome_biogen_GTPase_RsgA"/>
</dbReference>
<dbReference type="SUPFAM" id="SSF52540">
    <property type="entry name" value="P-loop containing nucleoside triphosphate hydrolases"/>
    <property type="match status" value="1"/>
</dbReference>
<dbReference type="GO" id="GO:0003924">
    <property type="term" value="F:GTPase activity"/>
    <property type="evidence" value="ECO:0007669"/>
    <property type="project" value="InterPro"/>
</dbReference>
<name>A0A3B0VDR6_9ZZZZ</name>
<dbReference type="InterPro" id="IPR010914">
    <property type="entry name" value="RsgA_GTPase_dom"/>
</dbReference>
<evidence type="ECO:0000313" key="2">
    <source>
        <dbReference type="EMBL" id="VAW30126.1"/>
    </source>
</evidence>
<dbReference type="Pfam" id="PF03193">
    <property type="entry name" value="RsgA_GTPase"/>
    <property type="match status" value="1"/>
</dbReference>
<organism evidence="2">
    <name type="scientific">hydrothermal vent metagenome</name>
    <dbReference type="NCBI Taxonomy" id="652676"/>
    <lineage>
        <taxon>unclassified sequences</taxon>
        <taxon>metagenomes</taxon>
        <taxon>ecological metagenomes</taxon>
    </lineage>
</organism>
<feature type="non-terminal residue" evidence="2">
    <location>
        <position position="1"/>
    </location>
</feature>
<proteinExistence type="predicted"/>
<dbReference type="NCBIfam" id="TIGR00157">
    <property type="entry name" value="ribosome small subunit-dependent GTPase A"/>
    <property type="match status" value="1"/>
</dbReference>
<dbReference type="PROSITE" id="PS50936">
    <property type="entry name" value="ENGC_GTPASE"/>
    <property type="match status" value="1"/>
</dbReference>
<dbReference type="GO" id="GO:0005525">
    <property type="term" value="F:GTP binding"/>
    <property type="evidence" value="ECO:0007669"/>
    <property type="project" value="InterPro"/>
</dbReference>
<feature type="domain" description="EngC GTPase" evidence="1">
    <location>
        <begin position="1"/>
        <end position="43"/>
    </location>
</feature>
<sequence>QPGLGLKVNVVSRATGKGLHTTRYAELFPLDGGGYVADTPGIRGLALFDLESTEIDAYFREIAPLVEQCQFSDCSHRHEPGCAVKTAVSQQKIHPARYDSYLRLREEHEALDDESY</sequence>
<evidence type="ECO:0000259" key="1">
    <source>
        <dbReference type="PROSITE" id="PS50936"/>
    </source>
</evidence>
<dbReference type="PANTHER" id="PTHR32120">
    <property type="entry name" value="SMALL RIBOSOMAL SUBUNIT BIOGENESIS GTPASE RSGA"/>
    <property type="match status" value="1"/>
</dbReference>
<dbReference type="AlphaFoldDB" id="A0A3B0VDR6"/>
<dbReference type="Gene3D" id="1.10.40.50">
    <property type="entry name" value="Probable gtpase engc, domain 3"/>
    <property type="match status" value="1"/>
</dbReference>
<dbReference type="InterPro" id="IPR027417">
    <property type="entry name" value="P-loop_NTPase"/>
</dbReference>
<reference evidence="2" key="1">
    <citation type="submission" date="2018-06" db="EMBL/GenBank/DDBJ databases">
        <authorList>
            <person name="Zhirakovskaya E."/>
        </authorList>
    </citation>
    <scope>NUCLEOTIDE SEQUENCE</scope>
</reference>
<accession>A0A3B0VDR6</accession>
<dbReference type="Gene3D" id="3.40.50.300">
    <property type="entry name" value="P-loop containing nucleotide triphosphate hydrolases"/>
    <property type="match status" value="1"/>
</dbReference>